<dbReference type="Pfam" id="PF07495">
    <property type="entry name" value="Y_Y_Y"/>
    <property type="match status" value="1"/>
</dbReference>
<dbReference type="Pfam" id="PF02518">
    <property type="entry name" value="HATPase_c"/>
    <property type="match status" value="2"/>
</dbReference>
<evidence type="ECO:0000256" key="1">
    <source>
        <dbReference type="ARBA" id="ARBA00000085"/>
    </source>
</evidence>
<dbReference type="InterPro" id="IPR003661">
    <property type="entry name" value="HisK_dim/P_dom"/>
</dbReference>
<evidence type="ECO:0000256" key="3">
    <source>
        <dbReference type="ARBA" id="ARBA00022553"/>
    </source>
</evidence>
<dbReference type="InterPro" id="IPR036097">
    <property type="entry name" value="HisK_dim/P_sf"/>
</dbReference>
<dbReference type="PROSITE" id="PS50110">
    <property type="entry name" value="RESPONSE_REGULATORY"/>
    <property type="match status" value="1"/>
</dbReference>
<dbReference type="InterPro" id="IPR011110">
    <property type="entry name" value="Reg_prop"/>
</dbReference>
<dbReference type="InterPro" id="IPR001789">
    <property type="entry name" value="Sig_transdc_resp-reg_receiver"/>
</dbReference>
<dbReference type="EMBL" id="JAFREP010000013">
    <property type="protein sequence ID" value="MBO1319542.1"/>
    <property type="molecule type" value="Genomic_DNA"/>
</dbReference>
<dbReference type="CDD" id="cd17574">
    <property type="entry name" value="REC_OmpR"/>
    <property type="match status" value="1"/>
</dbReference>
<evidence type="ECO:0000313" key="8">
    <source>
        <dbReference type="Proteomes" id="UP000664417"/>
    </source>
</evidence>
<dbReference type="InterPro" id="IPR036890">
    <property type="entry name" value="HATPase_C_sf"/>
</dbReference>
<evidence type="ECO:0000313" key="7">
    <source>
        <dbReference type="EMBL" id="MBO1319542.1"/>
    </source>
</evidence>
<dbReference type="Proteomes" id="UP000664417">
    <property type="component" value="Unassembled WGS sequence"/>
</dbReference>
<dbReference type="Gene3D" id="1.10.287.130">
    <property type="match status" value="1"/>
</dbReference>
<evidence type="ECO:0000256" key="4">
    <source>
        <dbReference type="PROSITE-ProRule" id="PRU00169"/>
    </source>
</evidence>
<dbReference type="InterPro" id="IPR013783">
    <property type="entry name" value="Ig-like_fold"/>
</dbReference>
<dbReference type="Pfam" id="PF00512">
    <property type="entry name" value="HisKA"/>
    <property type="match status" value="1"/>
</dbReference>
<dbReference type="InterPro" id="IPR004358">
    <property type="entry name" value="Sig_transdc_His_kin-like_C"/>
</dbReference>
<evidence type="ECO:0000259" key="6">
    <source>
        <dbReference type="PROSITE" id="PS50110"/>
    </source>
</evidence>
<accession>A0A8J7Q8A7</accession>
<comment type="catalytic activity">
    <reaction evidence="1">
        <text>ATP + protein L-histidine = ADP + protein N-phospho-L-histidine.</text>
        <dbReference type="EC" id="2.7.13.3"/>
    </reaction>
</comment>
<dbReference type="SMART" id="SM00387">
    <property type="entry name" value="HATPase_c"/>
    <property type="match status" value="2"/>
</dbReference>
<dbReference type="RefSeq" id="WP_207859449.1">
    <property type="nucleotide sequence ID" value="NZ_JAFREP010000013.1"/>
</dbReference>
<dbReference type="EC" id="2.7.13.3" evidence="2"/>
<dbReference type="InterPro" id="IPR011006">
    <property type="entry name" value="CheY-like_superfamily"/>
</dbReference>
<dbReference type="PANTHER" id="PTHR43547:SF2">
    <property type="entry name" value="HYBRID SIGNAL TRANSDUCTION HISTIDINE KINASE C"/>
    <property type="match status" value="1"/>
</dbReference>
<dbReference type="SUPFAM" id="SSF47384">
    <property type="entry name" value="Homodimeric domain of signal transducing histidine kinase"/>
    <property type="match status" value="1"/>
</dbReference>
<comment type="caution">
    <text evidence="7">The sequence shown here is derived from an EMBL/GenBank/DDBJ whole genome shotgun (WGS) entry which is preliminary data.</text>
</comment>
<reference evidence="7" key="1">
    <citation type="submission" date="2021-03" db="EMBL/GenBank/DDBJ databases">
        <authorList>
            <person name="Wang G."/>
        </authorList>
    </citation>
    <scope>NUCLEOTIDE SEQUENCE</scope>
    <source>
        <strain evidence="7">KCTC 12899</strain>
    </source>
</reference>
<dbReference type="Gene3D" id="2.60.40.10">
    <property type="entry name" value="Immunoglobulins"/>
    <property type="match status" value="1"/>
</dbReference>
<dbReference type="SUPFAM" id="SSF52172">
    <property type="entry name" value="CheY-like"/>
    <property type="match status" value="1"/>
</dbReference>
<feature type="domain" description="Histidine kinase" evidence="5">
    <location>
        <begin position="860"/>
        <end position="1078"/>
    </location>
</feature>
<dbReference type="SUPFAM" id="SSF55874">
    <property type="entry name" value="ATPase domain of HSP90 chaperone/DNA topoisomerase II/histidine kinase"/>
    <property type="match status" value="2"/>
</dbReference>
<dbReference type="CDD" id="cd00082">
    <property type="entry name" value="HisKA"/>
    <property type="match status" value="1"/>
</dbReference>
<dbReference type="Gene3D" id="2.130.10.10">
    <property type="entry name" value="YVTN repeat-like/Quinoprotein amine dehydrogenase"/>
    <property type="match status" value="4"/>
</dbReference>
<dbReference type="PANTHER" id="PTHR43547">
    <property type="entry name" value="TWO-COMPONENT HISTIDINE KINASE"/>
    <property type="match status" value="1"/>
</dbReference>
<keyword evidence="3 4" id="KW-0597">Phosphoprotein</keyword>
<feature type="domain" description="Response regulatory" evidence="6">
    <location>
        <begin position="1119"/>
        <end position="1237"/>
    </location>
</feature>
<dbReference type="PROSITE" id="PS50109">
    <property type="entry name" value="HIS_KIN"/>
    <property type="match status" value="2"/>
</dbReference>
<feature type="modified residue" description="4-aspartylphosphate" evidence="4">
    <location>
        <position position="1170"/>
    </location>
</feature>
<sequence>MLRFTALQEKDGLSFGTVNTILQDDQGFLWIGTDDGLNRYDGVGFRIYKYEPNQPGSLSDSFVQSLFQTKAGTLWIGTSGGGLCRYLPERDAFERFQFDPRRNQSLPNDYISAMTEDKAGNLWIATIGGGLAVFDPAAKDFVRVQVDHNQQNGLFSNEIWALAFDAEGHLWIATYDGIGIAPFAEMDAARTGRLFFHHLTRENSALSDNRVRCLTPDPSGAMLIGTFEGGLNEVIPRAISRDAVTLDFHVHRGEARPFSLDTESIRAILPETAHRAWIATDGGGLYLWHRPENHFFRYQQDRTRAHTISSNRALTLARDRSGLIWIGTANGGINRLDLKKSQFAHLGQETEQTLGLSDPFVNAVLHDARKRLWVGTNKGLNVFTPRSPDFRNADLSEVTRLGRRGGENTPNLSHDSIRALAEDASGAVWVGTWGGGLNRVSPDLTEVTTFRYRAQEPATLSNNYIRDLWLDRDGTTLWIATSNGLNRLDIKTTAIQRFKFELKDLNGFGLNRIASIYQAKNGRFWLGGDGGLVAYDPENGKHEVFRHDPLKQGSLSNNRVRPILARGEDELWIGTAGGGLNRFVPSSKTFTTYRAEDGLAGDTVKALLLQDSNSLWISTSGGLSLFHIGAERFTNFTTREGLVDNQFNDLAATRAHDGTFFFGAGEGVTYFHPEHLQFNDQVPNIAVTNILLDGNPLGFSITGKRRKPLIVPPHTKSFSFEFAVLDYTEPDQNTYAYMLEGYEDDWIHLAAQPRINYTNIDPGEYVFRVKGANNHGLWNETGSAIRLQVLAPWWRSTPALFGWAVVSFSTLFLIYTTLSRRRELIHQNALNQAATELEREQRVAERLRQLDKLKDSFLANTSHELRTPLNGIMGIVESLIEGVTGELPPKTKANLSMVLNSAKRLSNLVNDILDYSKLKERTIELNMKPVDLRPVAEVVLLLNRPMAAKKGLVLLNQIPADSPLILADEDRLQQVLHNLIDNAVKYTEAGNIKVSLEIREHNVQVTVKDTGVGMTREQQSRIFASFEQGDQSIERIHGGTGLGLAITKQLVKLHGGVIWAESQEGRGSSFHFTMPQADVERFEPAPTIERAPGDSFNPRLELNDHLVTPVETMDGQAFTILVVDDEPVNLQVLVNLLTLSKYNIVQAADGEEALALLFGDEHTFDLAIIDVMMPRLSGYEVCMRIRERWSDRELPVVLLTARNQVADMAMGFEAGANDYLTKPVSKETLLPRIETHLKIKDMGRDLSQAREEAQAGAFAKESAIFATSILHNIGNVLNSLKVSTQQTQHKLANSKVHRLKLAGAMLAEKEAQLLEFLRDDPKGRMLPNYFMGIGSILADENHFLTKQLDDINKKTELMQEIIEIQQRHAKADRQGLESFNLQEVVGECLRFMGNSFDSRNIILKRRDRADAPLPVKAQRVHSLQIVMNLLKNAMEAMEQTSSVQREIEIDSGHNEDGKMWLSVRDTGVGITEEQMRKLFAHGYTTKKTGHGFGLHYCRDVMASMGGDIRVESAGHQQGACFTLYFSPCPKGLTRIAHKDS</sequence>
<organism evidence="7 8">
    <name type="scientific">Acanthopleuribacter pedis</name>
    <dbReference type="NCBI Taxonomy" id="442870"/>
    <lineage>
        <taxon>Bacteria</taxon>
        <taxon>Pseudomonadati</taxon>
        <taxon>Acidobacteriota</taxon>
        <taxon>Holophagae</taxon>
        <taxon>Acanthopleuribacterales</taxon>
        <taxon>Acanthopleuribacteraceae</taxon>
        <taxon>Acanthopleuribacter</taxon>
    </lineage>
</organism>
<name>A0A8J7Q8A7_9BACT</name>
<dbReference type="GO" id="GO:0000155">
    <property type="term" value="F:phosphorelay sensor kinase activity"/>
    <property type="evidence" value="ECO:0007669"/>
    <property type="project" value="InterPro"/>
</dbReference>
<dbReference type="InterPro" id="IPR015943">
    <property type="entry name" value="WD40/YVTN_repeat-like_dom_sf"/>
</dbReference>
<dbReference type="FunFam" id="3.30.565.10:FF:000010">
    <property type="entry name" value="Sensor histidine kinase RcsC"/>
    <property type="match status" value="1"/>
</dbReference>
<gene>
    <name evidence="7" type="ORF">J3U88_13790</name>
</gene>
<dbReference type="InterPro" id="IPR005467">
    <property type="entry name" value="His_kinase_dom"/>
</dbReference>
<dbReference type="Gene3D" id="3.30.565.10">
    <property type="entry name" value="Histidine kinase-like ATPase, C-terminal domain"/>
    <property type="match status" value="2"/>
</dbReference>
<dbReference type="PRINTS" id="PR00344">
    <property type="entry name" value="BCTRLSENSOR"/>
</dbReference>
<dbReference type="SMART" id="SM00388">
    <property type="entry name" value="HisKA"/>
    <property type="match status" value="1"/>
</dbReference>
<feature type="domain" description="Histidine kinase" evidence="5">
    <location>
        <begin position="1356"/>
        <end position="1529"/>
    </location>
</feature>
<evidence type="ECO:0000256" key="2">
    <source>
        <dbReference type="ARBA" id="ARBA00012438"/>
    </source>
</evidence>
<dbReference type="Pfam" id="PF07494">
    <property type="entry name" value="Reg_prop"/>
    <property type="match status" value="5"/>
</dbReference>
<dbReference type="Pfam" id="PF00072">
    <property type="entry name" value="Response_reg"/>
    <property type="match status" value="1"/>
</dbReference>
<proteinExistence type="predicted"/>
<evidence type="ECO:0000259" key="5">
    <source>
        <dbReference type="PROSITE" id="PS50109"/>
    </source>
</evidence>
<dbReference type="SMART" id="SM00448">
    <property type="entry name" value="REC"/>
    <property type="match status" value="1"/>
</dbReference>
<dbReference type="InterPro" id="IPR011123">
    <property type="entry name" value="Y_Y_Y"/>
</dbReference>
<dbReference type="InterPro" id="IPR003594">
    <property type="entry name" value="HATPase_dom"/>
</dbReference>
<dbReference type="SUPFAM" id="SSF63829">
    <property type="entry name" value="Calcium-dependent phosphotriesterase"/>
    <property type="match status" value="3"/>
</dbReference>
<protein>
    <recommendedName>
        <fullName evidence="2">histidine kinase</fullName>
        <ecNumber evidence="2">2.7.13.3</ecNumber>
    </recommendedName>
</protein>
<keyword evidence="8" id="KW-1185">Reference proteome</keyword>
<dbReference type="Gene3D" id="3.40.50.2300">
    <property type="match status" value="1"/>
</dbReference>
<dbReference type="CDD" id="cd16922">
    <property type="entry name" value="HATPase_EvgS-ArcB-TorS-like"/>
    <property type="match status" value="1"/>
</dbReference>